<proteinExistence type="predicted"/>
<organism evidence="1 2">
    <name type="scientific">Symmachiella dynata</name>
    <dbReference type="NCBI Taxonomy" id="2527995"/>
    <lineage>
        <taxon>Bacteria</taxon>
        <taxon>Pseudomonadati</taxon>
        <taxon>Planctomycetota</taxon>
        <taxon>Planctomycetia</taxon>
        <taxon>Planctomycetales</taxon>
        <taxon>Planctomycetaceae</taxon>
        <taxon>Symmachiella</taxon>
    </lineage>
</organism>
<dbReference type="KEGG" id="sdyn:Mal52_30760"/>
<gene>
    <name evidence="1" type="ORF">Mal52_30760</name>
</gene>
<name>A0A517ZQ43_9PLAN</name>
<protein>
    <recommendedName>
        <fullName evidence="3">Tetratricopeptide repeat protein</fullName>
    </recommendedName>
</protein>
<evidence type="ECO:0000313" key="2">
    <source>
        <dbReference type="Proteomes" id="UP000319383"/>
    </source>
</evidence>
<dbReference type="InterPro" id="IPR011990">
    <property type="entry name" value="TPR-like_helical_dom_sf"/>
</dbReference>
<dbReference type="SUPFAM" id="SSF48452">
    <property type="entry name" value="TPR-like"/>
    <property type="match status" value="1"/>
</dbReference>
<keyword evidence="2" id="KW-1185">Reference proteome</keyword>
<dbReference type="EMBL" id="CP036276">
    <property type="protein sequence ID" value="QDU44591.1"/>
    <property type="molecule type" value="Genomic_DNA"/>
</dbReference>
<dbReference type="AlphaFoldDB" id="A0A517ZQ43"/>
<accession>A0A517ZQ43</accession>
<evidence type="ECO:0000313" key="1">
    <source>
        <dbReference type="EMBL" id="QDU44591.1"/>
    </source>
</evidence>
<sequence length="539" mass="59313">MINETDIWTQRLFIIASVGCWAILLSVDNTSKAVADERAILVTRLREATQDIVVKPFNEKEKFELGTWEDGRILADIGICQLGLNDLEGAQRTADALPADDDCLNCGDSYRYFLSAIAAAHVRAGDVQAAYIVLKNHRRKSQRSASFNELLIIARAQANTGDSKGARKTCDDALLKIDSDVHLSALRRIRVAKVLISMGDIVGAKAIGVQVDMLAKKLPTKGQDRGLLLARLATFHFMLGEASDGPLRMLREAHDAIDEDTLGGENCWRYIAVAHARIGDMEGALRAASHAGGDRHTALMNIALLQWDQGDLEGAEKTILQSPESDTKFLLLFEIAKAHARVGDYKDALGSATSIKNDLRRAQGMLEVAAIIAKQGKVNEARKIAQGLDYPMMSSRFGRLPKTKFKFDDPQTWDLPFERSQGFTMSSTLHGMEMDGDLLAAAVRCRIALDGPGSVPHKAITHDWDVRKAAEAQASMGDVKGALAWSEKLLRARRIAALIGAAEGYTEHLKTEKQKPLTGPDFGRRHPLMSWYNRYLDDK</sequence>
<dbReference type="Proteomes" id="UP000319383">
    <property type="component" value="Chromosome"/>
</dbReference>
<dbReference type="Gene3D" id="1.25.40.10">
    <property type="entry name" value="Tetratricopeptide repeat domain"/>
    <property type="match status" value="2"/>
</dbReference>
<reference evidence="1 2" key="1">
    <citation type="submission" date="2019-02" db="EMBL/GenBank/DDBJ databases">
        <title>Deep-cultivation of Planctomycetes and their phenomic and genomic characterization uncovers novel biology.</title>
        <authorList>
            <person name="Wiegand S."/>
            <person name="Jogler M."/>
            <person name="Boedeker C."/>
            <person name="Pinto D."/>
            <person name="Vollmers J."/>
            <person name="Rivas-Marin E."/>
            <person name="Kohn T."/>
            <person name="Peeters S.H."/>
            <person name="Heuer A."/>
            <person name="Rast P."/>
            <person name="Oberbeckmann S."/>
            <person name="Bunk B."/>
            <person name="Jeske O."/>
            <person name="Meyerdierks A."/>
            <person name="Storesund J.E."/>
            <person name="Kallscheuer N."/>
            <person name="Luecker S."/>
            <person name="Lage O.M."/>
            <person name="Pohl T."/>
            <person name="Merkel B.J."/>
            <person name="Hornburger P."/>
            <person name="Mueller R.-W."/>
            <person name="Bruemmer F."/>
            <person name="Labrenz M."/>
            <person name="Spormann A.M."/>
            <person name="Op den Camp H."/>
            <person name="Overmann J."/>
            <person name="Amann R."/>
            <person name="Jetten M.S.M."/>
            <person name="Mascher T."/>
            <person name="Medema M.H."/>
            <person name="Devos D.P."/>
            <person name="Kaster A.-K."/>
            <person name="Ovreas L."/>
            <person name="Rohde M."/>
            <person name="Galperin M.Y."/>
            <person name="Jogler C."/>
        </authorList>
    </citation>
    <scope>NUCLEOTIDE SEQUENCE [LARGE SCALE GENOMIC DNA]</scope>
    <source>
        <strain evidence="1 2">Mal52</strain>
    </source>
</reference>
<dbReference type="RefSeq" id="WP_145376926.1">
    <property type="nucleotide sequence ID" value="NZ_CP036276.1"/>
</dbReference>
<evidence type="ECO:0008006" key="3">
    <source>
        <dbReference type="Google" id="ProtNLM"/>
    </source>
</evidence>